<dbReference type="InterPro" id="IPR000297">
    <property type="entry name" value="PPIase_PpiC"/>
</dbReference>
<dbReference type="Pfam" id="PF13145">
    <property type="entry name" value="Rotamase_2"/>
    <property type="match status" value="1"/>
</dbReference>
<reference evidence="2 3" key="1">
    <citation type="submission" date="2018-03" db="EMBL/GenBank/DDBJ databases">
        <title>Draft Genome Sequences of the Obligatory Marine Myxobacteria Enhygromyxa salina SWB005.</title>
        <authorList>
            <person name="Poehlein A."/>
            <person name="Moghaddam J.A."/>
            <person name="Harms H."/>
            <person name="Alanjari M."/>
            <person name="Koenig G.M."/>
            <person name="Daniel R."/>
            <person name="Schaeberle T.F."/>
        </authorList>
    </citation>
    <scope>NUCLEOTIDE SEQUENCE [LARGE SCALE GENOMIC DNA]</scope>
    <source>
        <strain evidence="2 3">SWB005</strain>
    </source>
</reference>
<evidence type="ECO:0000313" key="3">
    <source>
        <dbReference type="Proteomes" id="UP000237968"/>
    </source>
</evidence>
<dbReference type="GO" id="GO:0003755">
    <property type="term" value="F:peptidyl-prolyl cis-trans isomerase activity"/>
    <property type="evidence" value="ECO:0007669"/>
    <property type="project" value="InterPro"/>
</dbReference>
<sequence>MTAIGLALTSLVMIACEAKVEGVPEGALARVGEVVIEPEMVEATHAQLDAFGQARFRGPHGRRALIDAIISEELLVQEARAAGLADDPRVEWAVLEELAELQRAAMLERRLPRAEVAADTEALRARYERERERFTVPERRRMRVVRVETWGEGERALVRLRAGELTLDEFADELVAEHGEDRARIARTPLMKRDDHEFPAYHRLLFDAGLGVGEFVPSPVLSGQVVLIGEVDEIEPAQVRPFEDPDVQEQLVTAERAARLVPIEAELLAELAARFK</sequence>
<keyword evidence="3" id="KW-1185">Reference proteome</keyword>
<gene>
    <name evidence="2" type="ORF">ENSA5_53670</name>
</gene>
<dbReference type="Proteomes" id="UP000237968">
    <property type="component" value="Unassembled WGS sequence"/>
</dbReference>
<dbReference type="SUPFAM" id="SSF109998">
    <property type="entry name" value="Triger factor/SurA peptide-binding domain-like"/>
    <property type="match status" value="1"/>
</dbReference>
<protein>
    <recommendedName>
        <fullName evidence="1">PpiC domain-containing protein</fullName>
    </recommendedName>
</protein>
<proteinExistence type="predicted"/>
<dbReference type="EMBL" id="PVNK01000233">
    <property type="protein sequence ID" value="PRP91658.1"/>
    <property type="molecule type" value="Genomic_DNA"/>
</dbReference>
<dbReference type="RefSeq" id="WP_106394581.1">
    <property type="nucleotide sequence ID" value="NZ_PVNK01000233.1"/>
</dbReference>
<name>A0A2S9XFL2_9BACT</name>
<accession>A0A2S9XFL2</accession>
<evidence type="ECO:0000313" key="2">
    <source>
        <dbReference type="EMBL" id="PRP91658.1"/>
    </source>
</evidence>
<comment type="caution">
    <text evidence="2">The sequence shown here is derived from an EMBL/GenBank/DDBJ whole genome shotgun (WGS) entry which is preliminary data.</text>
</comment>
<dbReference type="InterPro" id="IPR027304">
    <property type="entry name" value="Trigger_fact/SurA_dom_sf"/>
</dbReference>
<evidence type="ECO:0000259" key="1">
    <source>
        <dbReference type="Pfam" id="PF13145"/>
    </source>
</evidence>
<feature type="domain" description="PpiC" evidence="1">
    <location>
        <begin position="119"/>
        <end position="244"/>
    </location>
</feature>
<dbReference type="AlphaFoldDB" id="A0A2S9XFL2"/>
<organism evidence="2 3">
    <name type="scientific">Enhygromyxa salina</name>
    <dbReference type="NCBI Taxonomy" id="215803"/>
    <lineage>
        <taxon>Bacteria</taxon>
        <taxon>Pseudomonadati</taxon>
        <taxon>Myxococcota</taxon>
        <taxon>Polyangia</taxon>
        <taxon>Nannocystales</taxon>
        <taxon>Nannocystaceae</taxon>
        <taxon>Enhygromyxa</taxon>
    </lineage>
</organism>